<evidence type="ECO:0000256" key="4">
    <source>
        <dbReference type="ARBA" id="ARBA00022496"/>
    </source>
</evidence>
<keyword evidence="15" id="KW-0675">Receptor</keyword>
<keyword evidence="10 11" id="KW-0998">Cell outer membrane</keyword>
<dbReference type="SUPFAM" id="SSF56935">
    <property type="entry name" value="Porins"/>
    <property type="match status" value="1"/>
</dbReference>
<evidence type="ECO:0000256" key="6">
    <source>
        <dbReference type="ARBA" id="ARBA00023004"/>
    </source>
</evidence>
<dbReference type="PATRIC" id="fig|1420583.3.peg.3487"/>
<keyword evidence="16" id="KW-1185">Reference proteome</keyword>
<name>A0A0J7XLY1_9SPHN</name>
<evidence type="ECO:0000256" key="5">
    <source>
        <dbReference type="ARBA" id="ARBA00022692"/>
    </source>
</evidence>
<evidence type="ECO:0000256" key="2">
    <source>
        <dbReference type="ARBA" id="ARBA00022448"/>
    </source>
</evidence>
<dbReference type="InterPro" id="IPR012910">
    <property type="entry name" value="Plug_dom"/>
</dbReference>
<comment type="subcellular location">
    <subcellularLocation>
        <location evidence="1 11">Cell outer membrane</location>
        <topology evidence="1 11">Multi-pass membrane protein</topology>
    </subcellularLocation>
</comment>
<dbReference type="GO" id="GO:0009279">
    <property type="term" value="C:cell outer membrane"/>
    <property type="evidence" value="ECO:0007669"/>
    <property type="project" value="UniProtKB-SubCell"/>
</dbReference>
<evidence type="ECO:0000256" key="8">
    <source>
        <dbReference type="ARBA" id="ARBA00023077"/>
    </source>
</evidence>
<dbReference type="Pfam" id="PF00593">
    <property type="entry name" value="TonB_dep_Rec_b-barrel"/>
    <property type="match status" value="1"/>
</dbReference>
<organism evidence="15 16">
    <name type="scientific">Sphingobium cupriresistens LL01</name>
    <dbReference type="NCBI Taxonomy" id="1420583"/>
    <lineage>
        <taxon>Bacteria</taxon>
        <taxon>Pseudomonadati</taxon>
        <taxon>Pseudomonadota</taxon>
        <taxon>Alphaproteobacteria</taxon>
        <taxon>Sphingomonadales</taxon>
        <taxon>Sphingomonadaceae</taxon>
        <taxon>Sphingobium</taxon>
    </lineage>
</organism>
<reference evidence="15 16" key="1">
    <citation type="journal article" date="2015" name="G3 (Bethesda)">
        <title>Insights into Ongoing Evolution of the Hexachlorocyclohexane Catabolic Pathway from Comparative Genomics of Ten Sphingomonadaceae Strains.</title>
        <authorList>
            <person name="Pearce S.L."/>
            <person name="Oakeshott J.G."/>
            <person name="Pandey G."/>
        </authorList>
    </citation>
    <scope>NUCLEOTIDE SEQUENCE [LARGE SCALE GENOMIC DNA]</scope>
    <source>
        <strain evidence="15 16">LL01</strain>
    </source>
</reference>
<evidence type="ECO:0000256" key="10">
    <source>
        <dbReference type="ARBA" id="ARBA00023237"/>
    </source>
</evidence>
<keyword evidence="9 11" id="KW-0472">Membrane</keyword>
<feature type="domain" description="TonB-dependent receptor-like beta-barrel" evidence="13">
    <location>
        <begin position="265"/>
        <end position="708"/>
    </location>
</feature>
<dbReference type="InterPro" id="IPR000531">
    <property type="entry name" value="Beta-barrel_TonB"/>
</dbReference>
<dbReference type="GO" id="GO:0006826">
    <property type="term" value="P:iron ion transport"/>
    <property type="evidence" value="ECO:0007669"/>
    <property type="project" value="UniProtKB-KW"/>
</dbReference>
<dbReference type="PANTHER" id="PTHR32552:SF81">
    <property type="entry name" value="TONB-DEPENDENT OUTER MEMBRANE RECEPTOR"/>
    <property type="match status" value="1"/>
</dbReference>
<dbReference type="STRING" id="1420583.V473_18455"/>
<dbReference type="Pfam" id="PF07715">
    <property type="entry name" value="Plug"/>
    <property type="match status" value="1"/>
</dbReference>
<comment type="similarity">
    <text evidence="11 12">Belongs to the TonB-dependent receptor family.</text>
</comment>
<sequence>MAEPATPDQAATAPQDVSSTDNDIVVTALFRSQRLQDTPIAITALDARALEARGQASVTDIAASAPNVTIQQSSSGFGNAAAISIRGIGQYDTNFALEPGVGVYIDDVYYPTIFGSAFDLLDLSRVEILRGPQGTLAGKNSIGGAIKLYSKKPDGEGGGFVEAVYGRFNRIDLRAAANITLVPDALFVRISGALKNRDGYVTRYDYGCRNPASGYPANRSTNDCRLGTEGGQDYQGIRAALRWLAAPGLEINVIGDYSKDDSEPSASRLIAGATPFKQQFATGEKFVNYSSYVVPSVGFSAPPQSLAKSHGISGTIDYELSPHIKLTSITAYRKTTGAYSNDGDLSPAGGSLTIATQRFATFTQELRLNGSFGDVVDYTVGGYYFRGRGFLGGRNHVGTDVSADTHITVVDFVQGDNINSSSKSAFLHSVFHLADGLNASAGVRYTDEKKTYAFRRVDPVTGGPAALVGGLDGVTANPPYTNSRWDYRLNVDYRWSPDLLTYATVSTGFKGGGINPRPFTPAQAAPFQPETLTAYEIGAKSDLLDRRLRLNLSAFFNDYRAIQITTFGPYAGFPLSARPENAGRAHVKGIELETTIVPTDGFAIDGSVSYLDFKYKALTAGALAAGITRDMVNSFTPKWKASLGAQYEIASAVGTFTPRLDVNYQSSFFTNALNAATNHVSNYTIMNGRIAFRPDNSSWEAAVAVTNLANKYYYVNIFDNLTQPAGTAAGTVGRPREWSVMLKRTF</sequence>
<dbReference type="EMBL" id="JACT01000005">
    <property type="protein sequence ID" value="KMS52981.1"/>
    <property type="molecule type" value="Genomic_DNA"/>
</dbReference>
<gene>
    <name evidence="15" type="ORF">V473_18455</name>
</gene>
<evidence type="ECO:0000256" key="12">
    <source>
        <dbReference type="RuleBase" id="RU003357"/>
    </source>
</evidence>
<evidence type="ECO:0000256" key="11">
    <source>
        <dbReference type="PROSITE-ProRule" id="PRU01360"/>
    </source>
</evidence>
<evidence type="ECO:0000256" key="3">
    <source>
        <dbReference type="ARBA" id="ARBA00022452"/>
    </source>
</evidence>
<proteinExistence type="inferred from homology"/>
<keyword evidence="6" id="KW-0408">Iron</keyword>
<evidence type="ECO:0000256" key="9">
    <source>
        <dbReference type="ARBA" id="ARBA00023136"/>
    </source>
</evidence>
<accession>A0A0J7XLY1</accession>
<keyword evidence="2 11" id="KW-0813">Transport</keyword>
<dbReference type="PANTHER" id="PTHR32552">
    <property type="entry name" value="FERRICHROME IRON RECEPTOR-RELATED"/>
    <property type="match status" value="1"/>
</dbReference>
<keyword evidence="5 11" id="KW-0812">Transmembrane</keyword>
<keyword evidence="4" id="KW-0410">Iron transport</keyword>
<dbReference type="Gene3D" id="2.40.170.20">
    <property type="entry name" value="TonB-dependent receptor, beta-barrel domain"/>
    <property type="match status" value="1"/>
</dbReference>
<protein>
    <submittedName>
        <fullName evidence="15">TonB-denpendent receptor</fullName>
    </submittedName>
</protein>
<evidence type="ECO:0000256" key="7">
    <source>
        <dbReference type="ARBA" id="ARBA00023065"/>
    </source>
</evidence>
<dbReference type="Proteomes" id="UP000052232">
    <property type="component" value="Unassembled WGS sequence"/>
</dbReference>
<feature type="domain" description="TonB-dependent receptor plug" evidence="14">
    <location>
        <begin position="35"/>
        <end position="145"/>
    </location>
</feature>
<evidence type="ECO:0000313" key="16">
    <source>
        <dbReference type="Proteomes" id="UP000052232"/>
    </source>
</evidence>
<evidence type="ECO:0000259" key="14">
    <source>
        <dbReference type="Pfam" id="PF07715"/>
    </source>
</evidence>
<keyword evidence="3 11" id="KW-1134">Transmembrane beta strand</keyword>
<evidence type="ECO:0000313" key="15">
    <source>
        <dbReference type="EMBL" id="KMS52981.1"/>
    </source>
</evidence>
<dbReference type="InterPro" id="IPR036942">
    <property type="entry name" value="Beta-barrel_TonB_sf"/>
</dbReference>
<keyword evidence="8 12" id="KW-0798">TonB box</keyword>
<evidence type="ECO:0000259" key="13">
    <source>
        <dbReference type="Pfam" id="PF00593"/>
    </source>
</evidence>
<evidence type="ECO:0000256" key="1">
    <source>
        <dbReference type="ARBA" id="ARBA00004571"/>
    </source>
</evidence>
<dbReference type="InterPro" id="IPR039426">
    <property type="entry name" value="TonB-dep_rcpt-like"/>
</dbReference>
<keyword evidence="7" id="KW-0406">Ion transport</keyword>
<dbReference type="AlphaFoldDB" id="A0A0J7XLY1"/>
<dbReference type="PROSITE" id="PS52016">
    <property type="entry name" value="TONB_DEPENDENT_REC_3"/>
    <property type="match status" value="1"/>
</dbReference>
<comment type="caution">
    <text evidence="15">The sequence shown here is derived from an EMBL/GenBank/DDBJ whole genome shotgun (WGS) entry which is preliminary data.</text>
</comment>